<evidence type="ECO:0000256" key="6">
    <source>
        <dbReference type="ARBA" id="ARBA00023136"/>
    </source>
</evidence>
<evidence type="ECO:0000256" key="4">
    <source>
        <dbReference type="ARBA" id="ARBA00022692"/>
    </source>
</evidence>
<keyword evidence="4 9" id="KW-0812">Transmembrane</keyword>
<proteinExistence type="inferred from homology"/>
<evidence type="ECO:0000256" key="5">
    <source>
        <dbReference type="ARBA" id="ARBA00022989"/>
    </source>
</evidence>
<dbReference type="KEGG" id="csil:CBE74_11550"/>
<reference evidence="10 11" key="3">
    <citation type="journal article" date="2020" name="Int. J. Syst. Evol. Microbiol.">
        <title>Corynebacterium silvaticum sp. nov., a unique group of NTTB corynebacteria in wild boar and roe deer.</title>
        <authorList>
            <person name="Dangel A."/>
            <person name="Berger A."/>
            <person name="Rau J."/>
            <person name="Eisenberg T."/>
            <person name="Kampfer P."/>
            <person name="Margos G."/>
            <person name="Contzen M."/>
            <person name="Busse H.J."/>
            <person name="Konrad R."/>
            <person name="Peters M."/>
            <person name="Sting R."/>
            <person name="Sing A."/>
        </authorList>
    </citation>
    <scope>NUCLEOTIDE SEQUENCE [LARGE SCALE GENOMIC DNA]</scope>
    <source>
        <strain evidence="10 11">PO100/5</strain>
    </source>
</reference>
<keyword evidence="3" id="KW-0808">Transferase</keyword>
<feature type="transmembrane region" description="Helical" evidence="9">
    <location>
        <begin position="342"/>
        <end position="363"/>
    </location>
</feature>
<feature type="transmembrane region" description="Helical" evidence="9">
    <location>
        <begin position="143"/>
        <end position="163"/>
    </location>
</feature>
<feature type="region of interest" description="Disordered" evidence="8">
    <location>
        <begin position="1"/>
        <end position="27"/>
    </location>
</feature>
<reference evidence="10 11" key="1">
    <citation type="journal article" date="2014" name="BMC Vet. Res.">
        <title>First report of Corynebacterium pseudotuberculosis from caseous lymphadenitis lesions in Black Alentejano pig (Sus scrofa domesticus).</title>
        <authorList>
            <person name="Oliveira M."/>
            <person name="Barroco C."/>
            <person name="Mottola C."/>
            <person name="Santos R."/>
            <person name="Lemsaddek A."/>
            <person name="Tavares L."/>
            <person name="Semedo-Lemsaddek T."/>
        </authorList>
    </citation>
    <scope>NUCLEOTIDE SEQUENCE [LARGE SCALE GENOMIC DNA]</scope>
    <source>
        <strain evidence="10 11">PO100/5</strain>
    </source>
</reference>
<comment type="similarity">
    <text evidence="7">Belongs to the glycosyltransferase 87 family.</text>
</comment>
<keyword evidence="11" id="KW-1185">Reference proteome</keyword>
<feature type="transmembrane region" description="Helical" evidence="9">
    <location>
        <begin position="441"/>
        <end position="460"/>
    </location>
</feature>
<feature type="transmembrane region" description="Helical" evidence="9">
    <location>
        <begin position="244"/>
        <end position="268"/>
    </location>
</feature>
<dbReference type="Proteomes" id="UP000195652">
    <property type="component" value="Chromosome"/>
</dbReference>
<feature type="transmembrane region" description="Helical" evidence="9">
    <location>
        <begin position="275"/>
        <end position="298"/>
    </location>
</feature>
<accession>A0A7Y4LKX4</accession>
<evidence type="ECO:0000313" key="10">
    <source>
        <dbReference type="EMBL" id="ARU46969.1"/>
    </source>
</evidence>
<evidence type="ECO:0000256" key="9">
    <source>
        <dbReference type="SAM" id="Phobius"/>
    </source>
</evidence>
<evidence type="ECO:0000256" key="3">
    <source>
        <dbReference type="ARBA" id="ARBA00022679"/>
    </source>
</evidence>
<organism evidence="10 11">
    <name type="scientific">Corynebacterium silvaticum</name>
    <dbReference type="NCBI Taxonomy" id="2320431"/>
    <lineage>
        <taxon>Bacteria</taxon>
        <taxon>Bacillati</taxon>
        <taxon>Actinomycetota</taxon>
        <taxon>Actinomycetes</taxon>
        <taxon>Mycobacteriales</taxon>
        <taxon>Corynebacteriaceae</taxon>
        <taxon>Corynebacterium</taxon>
    </lineage>
</organism>
<evidence type="ECO:0000256" key="8">
    <source>
        <dbReference type="SAM" id="MobiDB-lite"/>
    </source>
</evidence>
<dbReference type="GeneID" id="75008843"/>
<dbReference type="AlphaFoldDB" id="A0A7Y4LKX4"/>
<dbReference type="EMBL" id="CP021417">
    <property type="protein sequence ID" value="ARU46969.1"/>
    <property type="molecule type" value="Genomic_DNA"/>
</dbReference>
<comment type="subcellular location">
    <subcellularLocation>
        <location evidence="1">Cell membrane</location>
        <topology evidence="1">Multi-pass membrane protein</topology>
    </subcellularLocation>
</comment>
<keyword evidence="5 9" id="KW-1133">Transmembrane helix</keyword>
<evidence type="ECO:0000256" key="7">
    <source>
        <dbReference type="ARBA" id="ARBA00024033"/>
    </source>
</evidence>
<dbReference type="InterPro" id="IPR018584">
    <property type="entry name" value="GT87"/>
</dbReference>
<dbReference type="GO" id="GO:0005886">
    <property type="term" value="C:plasma membrane"/>
    <property type="evidence" value="ECO:0007669"/>
    <property type="project" value="UniProtKB-SubCell"/>
</dbReference>
<dbReference type="RefSeq" id="WP_087454741.1">
    <property type="nucleotide sequence ID" value="NZ_CP021417.2"/>
</dbReference>
<feature type="transmembrane region" description="Helical" evidence="9">
    <location>
        <begin position="203"/>
        <end position="232"/>
    </location>
</feature>
<evidence type="ECO:0000313" key="11">
    <source>
        <dbReference type="Proteomes" id="UP000195652"/>
    </source>
</evidence>
<name>A0A7Y4LKX4_9CORY</name>
<gene>
    <name evidence="10" type="ORF">CBE74_11550</name>
</gene>
<reference evidence="10 11" key="2">
    <citation type="journal article" date="2020" name="Antonie Van Leeuwenhoek">
        <title>Phylogenomic characterisation of a novel corynebacterial species pathogenic to animals.</title>
        <authorList>
            <person name="Moller J."/>
            <person name="Musella L."/>
            <person name="Melnikov V."/>
            <person name="Geissdorfer W."/>
            <person name="Burkovski A."/>
            <person name="Sangal V."/>
        </authorList>
    </citation>
    <scope>NUCLEOTIDE SEQUENCE [LARGE SCALE GENOMIC DNA]</scope>
    <source>
        <strain evidence="10 11">PO100/5</strain>
    </source>
</reference>
<reference evidence="10 11" key="4">
    <citation type="journal article" date="2020" name="PLoS ONE">
        <title>Taxonomic classification of strain PO100/5 shows a broader geographic distribution and genetic markers of the recently described Corynebacterium silvaticum.</title>
        <authorList>
            <person name="Viana M.V.C."/>
            <person name="Profeta R."/>
            <person name="da Silva A.L."/>
            <person name="Hurtado R."/>
            <person name="Cerqueira J.C."/>
            <person name="Ribeiro B.F.S."/>
            <person name="Almeida M.O."/>
            <person name="Morais-Rodrigues F."/>
            <person name="Soares S.C."/>
            <person name="Oliveira M."/>
            <person name="Tavares L."/>
            <person name="Figueiredo H."/>
            <person name="Wattam A.R."/>
            <person name="Barh D."/>
            <person name="Ghosh P."/>
            <person name="Silva A."/>
            <person name="Azevedo V."/>
        </authorList>
    </citation>
    <scope>NUCLEOTIDE SEQUENCE [LARGE SCALE GENOMIC DNA]</scope>
    <source>
        <strain evidence="10 11">PO100/5</strain>
    </source>
</reference>
<evidence type="ECO:0000256" key="1">
    <source>
        <dbReference type="ARBA" id="ARBA00004651"/>
    </source>
</evidence>
<keyword evidence="2" id="KW-1003">Cell membrane</keyword>
<dbReference type="InterPro" id="IPR016570">
    <property type="entry name" value="UCP010361"/>
</dbReference>
<feature type="transmembrane region" description="Helical" evidence="9">
    <location>
        <begin position="169"/>
        <end position="191"/>
    </location>
</feature>
<sequence length="513" mass="56542">MTKERRGARRGALTLGNPHSRVSPGRSEPIARSFTEFLGGPLGRFSQVGTQRWWTPLRLLVTVALSFLSLAYMAKANCLHGNEVAGTAQLDWSGNKQYVSACYTDIIPLYSGRGLDQPGFPYSYSWQENGVTRYMEYPVLTGIFQWIMATITRLGYPAIHALFPSVPEVSFYFTITALTMAVLWAAVVAMLAELAGNRVWDVVLVAASPLVVVHAFTNWDILAIAAAIGALVAFRRHHLVTTGILIGVGTSFKLWPAFLLGALLIVALRSKKLRAWCVLVAGALATWLVINVPVMLAYPNAWGEFLRLNSQRGWEWTTIYAVLSRELGWSGLDPAGKTPTDLNMVTLLLFIAACVGIAVLGLCVRRRPRVAELVFLIVAAFLLINKVWSPQYSLWLVPLAVLALPYWRLIFAWGLIDAATWTILMWHLLGAENKGAPAGLLDLFILGRDGLILIIVALVIRQMLGKSVDKVSRDHDGCDPLALAGPFGCQDRWALSPKHPQPDKTIEREAMKS</sequence>
<dbReference type="PIRSF" id="PIRSF010361">
    <property type="entry name" value="UCP010361"/>
    <property type="match status" value="1"/>
</dbReference>
<dbReference type="OrthoDB" id="3348156at2"/>
<protein>
    <submittedName>
        <fullName evidence="10">Glycosyltransferase 87 family protein</fullName>
    </submittedName>
</protein>
<feature type="transmembrane region" description="Helical" evidence="9">
    <location>
        <begin position="409"/>
        <end position="429"/>
    </location>
</feature>
<keyword evidence="6 9" id="KW-0472">Membrane</keyword>
<dbReference type="Pfam" id="PF09594">
    <property type="entry name" value="GT87"/>
    <property type="match status" value="1"/>
</dbReference>
<feature type="transmembrane region" description="Helical" evidence="9">
    <location>
        <begin position="370"/>
        <end position="389"/>
    </location>
</feature>
<dbReference type="GO" id="GO:0016758">
    <property type="term" value="F:hexosyltransferase activity"/>
    <property type="evidence" value="ECO:0007669"/>
    <property type="project" value="InterPro"/>
</dbReference>
<evidence type="ECO:0000256" key="2">
    <source>
        <dbReference type="ARBA" id="ARBA00022475"/>
    </source>
</evidence>